<dbReference type="InterPro" id="IPR000182">
    <property type="entry name" value="GNAT_dom"/>
</dbReference>
<proteinExistence type="predicted"/>
<dbReference type="CDD" id="cd04301">
    <property type="entry name" value="NAT_SF"/>
    <property type="match status" value="1"/>
</dbReference>
<dbReference type="SUPFAM" id="SSF55729">
    <property type="entry name" value="Acyl-CoA N-acyltransferases (Nat)"/>
    <property type="match status" value="1"/>
</dbReference>
<reference evidence="2 3" key="1">
    <citation type="submission" date="2018-01" db="EMBL/GenBank/DDBJ databases">
        <authorList>
            <person name="Fu G.-Y."/>
        </authorList>
    </citation>
    <scope>NUCLEOTIDE SEQUENCE [LARGE SCALE GENOMIC DNA]</scope>
    <source>
        <strain evidence="2 3">SY39</strain>
    </source>
</reference>
<dbReference type="GO" id="GO:0016747">
    <property type="term" value="F:acyltransferase activity, transferring groups other than amino-acyl groups"/>
    <property type="evidence" value="ECO:0007669"/>
    <property type="project" value="InterPro"/>
</dbReference>
<dbReference type="EMBL" id="CP025682">
    <property type="protein sequence ID" value="AUN93868.1"/>
    <property type="molecule type" value="Genomic_DNA"/>
</dbReference>
<name>A0A2I6S3Q4_9RHOO</name>
<dbReference type="AlphaFoldDB" id="A0A2I6S3Q4"/>
<keyword evidence="3" id="KW-1185">Reference proteome</keyword>
<feature type="domain" description="N-acetyltransferase" evidence="1">
    <location>
        <begin position="4"/>
        <end position="189"/>
    </location>
</feature>
<protein>
    <recommendedName>
        <fullName evidence="1">N-acetyltransferase domain-containing protein</fullName>
    </recommendedName>
</protein>
<dbReference type="Gene3D" id="3.40.630.30">
    <property type="match status" value="1"/>
</dbReference>
<dbReference type="KEGG" id="atw:C0099_02275"/>
<evidence type="ECO:0000313" key="3">
    <source>
        <dbReference type="Proteomes" id="UP000242205"/>
    </source>
</evidence>
<evidence type="ECO:0000313" key="2">
    <source>
        <dbReference type="EMBL" id="AUN93868.1"/>
    </source>
</evidence>
<sequence length="218" mass="24655">MPQATVRHTRFDDIEPLIALQQRVYPDIPSWSAEQMRHQLEVFPQGQLIAEVEGQLAGCASSLVITWDDWGEHHTWDEITASGSFESHNPMGRTLYGAEVFVNPELRGSGVGHALYEARRDICRRMNLKRIIACGRMPGYHRFADRMTAEEYAKRVIWGDISDPVLGFQLHEGFSYCGIVHGYLPEDAESLGNASLIVWLNPDYDPGAATRIPEEDDR</sequence>
<dbReference type="Proteomes" id="UP000242205">
    <property type="component" value="Chromosome"/>
</dbReference>
<dbReference type="PROSITE" id="PS51186">
    <property type="entry name" value="GNAT"/>
    <property type="match status" value="1"/>
</dbReference>
<organism evidence="2 3">
    <name type="scientific">Pseudazoarcus pumilus</name>
    <dbReference type="NCBI Taxonomy" id="2067960"/>
    <lineage>
        <taxon>Bacteria</taxon>
        <taxon>Pseudomonadati</taxon>
        <taxon>Pseudomonadota</taxon>
        <taxon>Betaproteobacteria</taxon>
        <taxon>Rhodocyclales</taxon>
        <taxon>Zoogloeaceae</taxon>
        <taxon>Pseudazoarcus</taxon>
    </lineage>
</organism>
<dbReference type="InterPro" id="IPR016181">
    <property type="entry name" value="Acyl_CoA_acyltransferase"/>
</dbReference>
<gene>
    <name evidence="2" type="ORF">C0099_02275</name>
</gene>
<dbReference type="Pfam" id="PF00583">
    <property type="entry name" value="Acetyltransf_1"/>
    <property type="match status" value="1"/>
</dbReference>
<dbReference type="OrthoDB" id="9811121at2"/>
<accession>A0A2I6S3Q4</accession>
<evidence type="ECO:0000259" key="1">
    <source>
        <dbReference type="PROSITE" id="PS51186"/>
    </source>
</evidence>
<dbReference type="RefSeq" id="WP_102245942.1">
    <property type="nucleotide sequence ID" value="NZ_CP025682.1"/>
</dbReference>